<evidence type="ECO:0000256" key="2">
    <source>
        <dbReference type="ARBA" id="ARBA00022857"/>
    </source>
</evidence>
<reference evidence="5" key="1">
    <citation type="submission" date="2017-01" db="EMBL/GenBank/DDBJ databases">
        <title>Comparative genomics of anhydrobiosis in the tardigrade Hypsibius dujardini.</title>
        <authorList>
            <person name="Yoshida Y."/>
            <person name="Koutsovoulos G."/>
            <person name="Laetsch D."/>
            <person name="Stevens L."/>
            <person name="Kumar S."/>
            <person name="Horikawa D."/>
            <person name="Ishino K."/>
            <person name="Komine S."/>
            <person name="Tomita M."/>
            <person name="Blaxter M."/>
            <person name="Arakawa K."/>
        </authorList>
    </citation>
    <scope>NUCLEOTIDE SEQUENCE [LARGE SCALE GENOMIC DNA]</scope>
    <source>
        <strain evidence="5">Z151</strain>
    </source>
</reference>
<evidence type="ECO:0008006" key="6">
    <source>
        <dbReference type="Google" id="ProtNLM"/>
    </source>
</evidence>
<evidence type="ECO:0000256" key="1">
    <source>
        <dbReference type="ARBA" id="ARBA00006484"/>
    </source>
</evidence>
<keyword evidence="3" id="KW-0560">Oxidoreductase</keyword>
<protein>
    <recommendedName>
        <fullName evidence="6">WW domain-containing oxidoreductase</fullName>
    </recommendedName>
</protein>
<dbReference type="PANTHER" id="PTHR24320">
    <property type="entry name" value="RETINOL DEHYDROGENASE"/>
    <property type="match status" value="1"/>
</dbReference>
<dbReference type="PANTHER" id="PTHR24320:SF282">
    <property type="entry name" value="WW DOMAIN-CONTAINING OXIDOREDUCTASE"/>
    <property type="match status" value="1"/>
</dbReference>
<evidence type="ECO:0000313" key="5">
    <source>
        <dbReference type="Proteomes" id="UP000192578"/>
    </source>
</evidence>
<dbReference type="SUPFAM" id="SSF51735">
    <property type="entry name" value="NAD(P)-binding Rossmann-fold domains"/>
    <property type="match status" value="1"/>
</dbReference>
<dbReference type="GO" id="GO:0016491">
    <property type="term" value="F:oxidoreductase activity"/>
    <property type="evidence" value="ECO:0007669"/>
    <property type="project" value="UniProtKB-KW"/>
</dbReference>
<organism evidence="4 5">
    <name type="scientific">Hypsibius exemplaris</name>
    <name type="common">Freshwater tardigrade</name>
    <dbReference type="NCBI Taxonomy" id="2072580"/>
    <lineage>
        <taxon>Eukaryota</taxon>
        <taxon>Metazoa</taxon>
        <taxon>Ecdysozoa</taxon>
        <taxon>Tardigrada</taxon>
        <taxon>Eutardigrada</taxon>
        <taxon>Parachela</taxon>
        <taxon>Hypsibioidea</taxon>
        <taxon>Hypsibiidae</taxon>
        <taxon>Hypsibius</taxon>
    </lineage>
</organism>
<dbReference type="InterPro" id="IPR002347">
    <property type="entry name" value="SDR_fam"/>
</dbReference>
<dbReference type="Pfam" id="PF00106">
    <property type="entry name" value="adh_short"/>
    <property type="match status" value="1"/>
</dbReference>
<dbReference type="EMBL" id="MTYJ01000054">
    <property type="protein sequence ID" value="OQV17982.1"/>
    <property type="molecule type" value="Genomic_DNA"/>
</dbReference>
<sequence>MDCVSDRTSGASKKCVIDCPPDFIWVSGDGDILFVNPHQHLTQWEHPTSSLRYRTEKNLPFGWERVISTDEEITFCQGTTTIEDPRLQKAYLLDPSTNLSMERTDQLRQKFDSSSTADHVLHDVDLSGKTFLVTGGTSGVGSATVRALARKGAHVVFTGRNAKAGRRSPKLWSESSANVRLTLSPWTLCSLESVRYFADKLLAKTDRDPSPKTLDQGAATTVYCAAAPELANEGGKYWNNCWMSAPNRAVLDGQVREALWELCQVMLAKKIAVMSNAE</sequence>
<dbReference type="InterPro" id="IPR036291">
    <property type="entry name" value="NAD(P)-bd_dom_sf"/>
</dbReference>
<gene>
    <name evidence="4" type="ORF">BV898_07924</name>
</gene>
<name>A0A1W0WS01_HYPEX</name>
<comment type="caution">
    <text evidence="4">The sequence shown here is derived from an EMBL/GenBank/DDBJ whole genome shotgun (WGS) entry which is preliminary data.</text>
</comment>
<comment type="similarity">
    <text evidence="1">Belongs to the short-chain dehydrogenases/reductases (SDR) family.</text>
</comment>
<evidence type="ECO:0000256" key="3">
    <source>
        <dbReference type="ARBA" id="ARBA00023002"/>
    </source>
</evidence>
<dbReference type="Proteomes" id="UP000192578">
    <property type="component" value="Unassembled WGS sequence"/>
</dbReference>
<keyword evidence="5" id="KW-1185">Reference proteome</keyword>
<keyword evidence="2" id="KW-0521">NADP</keyword>
<dbReference type="AlphaFoldDB" id="A0A1W0WS01"/>
<proteinExistence type="inferred from homology"/>
<dbReference type="Gene3D" id="3.40.50.720">
    <property type="entry name" value="NAD(P)-binding Rossmann-like Domain"/>
    <property type="match status" value="2"/>
</dbReference>
<evidence type="ECO:0000313" key="4">
    <source>
        <dbReference type="EMBL" id="OQV17982.1"/>
    </source>
</evidence>
<dbReference type="OrthoDB" id="9989144at2759"/>
<accession>A0A1W0WS01</accession>